<feature type="region of interest" description="Disordered" evidence="1">
    <location>
        <begin position="1"/>
        <end position="224"/>
    </location>
</feature>
<feature type="region of interest" description="Disordered" evidence="1">
    <location>
        <begin position="258"/>
        <end position="287"/>
    </location>
</feature>
<feature type="compositionally biased region" description="Gly residues" evidence="1">
    <location>
        <begin position="64"/>
        <end position="77"/>
    </location>
</feature>
<keyword evidence="4" id="KW-1185">Reference proteome</keyword>
<feature type="transmembrane region" description="Helical" evidence="2">
    <location>
        <begin position="232"/>
        <end position="253"/>
    </location>
</feature>
<evidence type="ECO:0000313" key="3">
    <source>
        <dbReference type="EMBL" id="MFF3664126.1"/>
    </source>
</evidence>
<protein>
    <submittedName>
        <fullName evidence="3">Uncharacterized protein</fullName>
    </submittedName>
</protein>
<proteinExistence type="predicted"/>
<keyword evidence="2" id="KW-0472">Membrane</keyword>
<comment type="caution">
    <text evidence="3">The sequence shown here is derived from an EMBL/GenBank/DDBJ whole genome shotgun (WGS) entry which is preliminary data.</text>
</comment>
<evidence type="ECO:0000313" key="4">
    <source>
        <dbReference type="Proteomes" id="UP001602013"/>
    </source>
</evidence>
<dbReference type="RefSeq" id="WP_387408114.1">
    <property type="nucleotide sequence ID" value="NZ_JBIASD010000001.1"/>
</dbReference>
<evidence type="ECO:0000256" key="1">
    <source>
        <dbReference type="SAM" id="MobiDB-lite"/>
    </source>
</evidence>
<keyword evidence="2" id="KW-0812">Transmembrane</keyword>
<feature type="compositionally biased region" description="Pro residues" evidence="1">
    <location>
        <begin position="260"/>
        <end position="274"/>
    </location>
</feature>
<feature type="compositionally biased region" description="Low complexity" evidence="1">
    <location>
        <begin position="136"/>
        <end position="148"/>
    </location>
</feature>
<organism evidence="3 4">
    <name type="scientific">Microtetraspora malaysiensis</name>
    <dbReference type="NCBI Taxonomy" id="161358"/>
    <lineage>
        <taxon>Bacteria</taxon>
        <taxon>Bacillati</taxon>
        <taxon>Actinomycetota</taxon>
        <taxon>Actinomycetes</taxon>
        <taxon>Streptosporangiales</taxon>
        <taxon>Streptosporangiaceae</taxon>
        <taxon>Microtetraspora</taxon>
    </lineage>
</organism>
<feature type="compositionally biased region" description="Low complexity" evidence="1">
    <location>
        <begin position="78"/>
        <end position="93"/>
    </location>
</feature>
<accession>A0ABW6SGP2</accession>
<reference evidence="3 4" key="1">
    <citation type="submission" date="2024-10" db="EMBL/GenBank/DDBJ databases">
        <title>The Natural Products Discovery Center: Release of the First 8490 Sequenced Strains for Exploring Actinobacteria Biosynthetic Diversity.</title>
        <authorList>
            <person name="Kalkreuter E."/>
            <person name="Kautsar S.A."/>
            <person name="Yang D."/>
            <person name="Bader C.D."/>
            <person name="Teijaro C.N."/>
            <person name="Fluegel L."/>
            <person name="Davis C.M."/>
            <person name="Simpson J.R."/>
            <person name="Lauterbach L."/>
            <person name="Steele A.D."/>
            <person name="Gui C."/>
            <person name="Meng S."/>
            <person name="Li G."/>
            <person name="Viehrig K."/>
            <person name="Ye F."/>
            <person name="Su P."/>
            <person name="Kiefer A.F."/>
            <person name="Nichols A."/>
            <person name="Cepeda A.J."/>
            <person name="Yan W."/>
            <person name="Fan B."/>
            <person name="Jiang Y."/>
            <person name="Adhikari A."/>
            <person name="Zheng C.-J."/>
            <person name="Schuster L."/>
            <person name="Cowan T.M."/>
            <person name="Smanski M.J."/>
            <person name="Chevrette M.G."/>
            <person name="De Carvalho L.P.S."/>
            <person name="Shen B."/>
        </authorList>
    </citation>
    <scope>NUCLEOTIDE SEQUENCE [LARGE SCALE GENOMIC DNA]</scope>
    <source>
        <strain evidence="3 4">NPDC002173</strain>
    </source>
</reference>
<sequence>MGYPGDQQPHRQPYLPQGEPPAAARRPEARPYGSAPAQPGAPGQPGPGAPAFDPWRRPQQVGDDPGGNQGGSQGGRPGSRQAGTWAEAASRPGGSAGAGWGPEDASGGRPGTAPWNAAGLSGDATGGHGQPGAGTPPGTQQQGGFPLGSPTGGFPSGAQPGDLTSGGPGPSGTESGGARPSGTESGAPLATDPRGGRASGPSEPSRAERRAAESSEPPWDPYGAVPLWRRPLVLVLAGLALIGALFAGLWVAASREEPPRAAPKPSPTPPPISPAPGGKYGYAGSRTTDKTPLTATELFGQKKVTAGSRSYLRTKVNKEKKCADGVSGEKITKALKDGGCTQLIRASYKDTKGKIIGSIGVANVKTTTAAKKVASAGGGKERQDFLKPLPGTDDISKFLGTGDAYAGGWIHGHYTILLWFQFKDGHNPSKTELKRLYQAALDITEKTVFPALDTRSLTGGHG</sequence>
<evidence type="ECO:0000256" key="2">
    <source>
        <dbReference type="SAM" id="Phobius"/>
    </source>
</evidence>
<gene>
    <name evidence="3" type="ORF">ACFYXI_00935</name>
</gene>
<keyword evidence="2" id="KW-1133">Transmembrane helix</keyword>
<name>A0ABW6SGP2_9ACTN</name>
<dbReference type="EMBL" id="JBIASD010000001">
    <property type="protein sequence ID" value="MFF3664126.1"/>
    <property type="molecule type" value="Genomic_DNA"/>
</dbReference>
<dbReference type="Proteomes" id="UP001602013">
    <property type="component" value="Unassembled WGS sequence"/>
</dbReference>